<dbReference type="GeneID" id="65102237"/>
<proteinExistence type="predicted"/>
<evidence type="ECO:0000256" key="1">
    <source>
        <dbReference type="SAM" id="MobiDB-lite"/>
    </source>
</evidence>
<feature type="region of interest" description="Disordered" evidence="1">
    <location>
        <begin position="641"/>
        <end position="661"/>
    </location>
</feature>
<dbReference type="InterPro" id="IPR022048">
    <property type="entry name" value="Envelope_fusion-like"/>
</dbReference>
<protein>
    <submittedName>
        <fullName evidence="3">F-protein</fullName>
    </submittedName>
</protein>
<accession>A0A346RNY7</accession>
<evidence type="ECO:0000313" key="3">
    <source>
        <dbReference type="EMBL" id="AXS67784.1"/>
    </source>
</evidence>
<keyword evidence="2" id="KW-0812">Transmembrane</keyword>
<keyword evidence="4" id="KW-1185">Reference proteome</keyword>
<dbReference type="RefSeq" id="YP_010086992.1">
    <property type="nucleotide sequence ID" value="NC_055500.1"/>
</dbReference>
<dbReference type="EMBL" id="MH394321">
    <property type="protein sequence ID" value="AXS67784.1"/>
    <property type="molecule type" value="Genomic_DNA"/>
</dbReference>
<reference evidence="3 4" key="1">
    <citation type="journal article" date="2018" name="J. Invertebr. Pathol.">
        <title>Morphological, genetic and biological characterisation of a novel alphabaculovirus isolated from Cryptophlebia peltastica (Lepidoptera: Tortricidae).</title>
        <authorList>
            <person name="Marsberg T."/>
            <person name="Jukes M.D."/>
            <person name="Krejmer-Rabalska M."/>
            <person name="Rabalski L."/>
            <person name="Knox C.M."/>
            <person name="Moore S.D."/>
            <person name="Hill M.P."/>
            <person name="Szewczyk B."/>
        </authorList>
    </citation>
    <scope>NUCLEOTIDE SEQUENCE [LARGE SCALE GENOMIC DNA]</scope>
    <source>
        <strain evidence="3">SA</strain>
    </source>
</reference>
<dbReference type="KEGG" id="vg:65102237"/>
<sequence length="661" mass="75872">MTTTLLCVLLTASMAGLVVTSEIRVENLITVERLPNTSGLYYQPTNRMQFIENIWNFVIEMDHSKVFQELNALHEESLKLLSEIETATNASSSCVQSNLVSMGIKNIIMKRIKDLVNNHNTLDSKIQKAGSFEDHKDLSLHTRKKRGLFNFVGNVDKYLFGVMDSNDAERLNELAKNNNALNEQVKSLTDELIKMASFEEHKKCIDEKRSEYCSYIVAKFDLIQEQLNQIEFLYENLEKSVDDAKQNHLNSLVLTPKRLLNEIINIHLPANLAWPVSSDMNGMNILIDNFVKSHVFITNMRKIIFIVEIPLINNVEYNLFQVIPIPMCRAKNGEHKCAIVLPNSKYIGLSKDRRNYVRLDDSPYCQTLHDRMFCSKPQIIYESNQAKLCDIKILLNNDVENIDFEKDCDVRVGKFDSEIFYPISDYNNWLYVLEKDTDLLFGCTVLEYHLKAGTGIIRGDGTKNCVMNTKKVILSLRKIKNTVALKTMITVPISSTFNLTAAINDIDKLNVLAINSNSDLDHTNLKGMTERLIDLRHRMNNNTMVEETDQATAESWMCWFASWFGLKCRTAETIIVCIILAFAFLLIFKIYNCCCAGTISKLFECCKSDKPSVIRVNNQLHYVEDNQPSFMMKLLNKNGKPVNKFDDDNEKEESNFYKNKM</sequence>
<evidence type="ECO:0000256" key="2">
    <source>
        <dbReference type="SAM" id="Phobius"/>
    </source>
</evidence>
<feature type="transmembrane region" description="Helical" evidence="2">
    <location>
        <begin position="573"/>
        <end position="591"/>
    </location>
</feature>
<organism evidence="3 4">
    <name type="scientific">Cryptophlebia peltastica nucleopolyhedrovirus</name>
    <dbReference type="NCBI Taxonomy" id="2304025"/>
    <lineage>
        <taxon>Viruses</taxon>
        <taxon>Viruses incertae sedis</taxon>
        <taxon>Naldaviricetes</taxon>
        <taxon>Lefavirales</taxon>
        <taxon>Baculoviridae</taxon>
        <taxon>Alphabaculovirus</taxon>
        <taxon>Alphabaculovirus crypeltasticae</taxon>
    </lineage>
</organism>
<dbReference type="Pfam" id="PF12259">
    <property type="entry name" value="Baculo_F"/>
    <property type="match status" value="1"/>
</dbReference>
<keyword evidence="2" id="KW-1133">Transmembrane helix</keyword>
<dbReference type="Proteomes" id="UP000500845">
    <property type="component" value="Segment"/>
</dbReference>
<keyword evidence="2" id="KW-0472">Membrane</keyword>
<name>A0A346RNY7_9ABAC</name>
<evidence type="ECO:0000313" key="4">
    <source>
        <dbReference type="Proteomes" id="UP000500845"/>
    </source>
</evidence>